<dbReference type="RefSeq" id="WP_202780152.1">
    <property type="nucleotide sequence ID" value="NZ_CP065425.1"/>
</dbReference>
<accession>A0ABX7E6J4</accession>
<sequence>MKKNRIPIKTQGMFLSRVGEMLENGFTLAEAIDFLDHLNTTASWHSQQMIKDLQNGIPIYEVLSERNFDKKACTQIYFADKHGNLPDVLIEAGGYLIKKHQDRLMFLKLLQYPIILIFLLIFVLLLLKNFLLPQFEVLYSSMNYRPTKTVSIFIYFMKNAQFFIGYILCFFIISSFLIYFSLNKKTSLQRANLFSKIPIVRFYFKLFTCQFLAREWSYLLQGGFSIIEILEMMRSQSFRPLIREMAEKIRIDLTKGLSFSHSLSELDFLDEQFITVTIHGEKNGRLDHELLFYSKFCLLQIEENIQKVFRILQPIMFLFIGCMIIAVYLSILLPMFEMIDSI</sequence>
<organism evidence="9 10">
    <name type="scientific">Heyndrickxia vini</name>
    <dbReference type="NCBI Taxonomy" id="1476025"/>
    <lineage>
        <taxon>Bacteria</taxon>
        <taxon>Bacillati</taxon>
        <taxon>Bacillota</taxon>
        <taxon>Bacilli</taxon>
        <taxon>Bacillales</taxon>
        <taxon>Bacillaceae</taxon>
        <taxon>Heyndrickxia</taxon>
    </lineage>
</organism>
<protein>
    <submittedName>
        <fullName evidence="9">Type II secretion system F family protein</fullName>
    </submittedName>
</protein>
<dbReference type="PANTHER" id="PTHR30012:SF0">
    <property type="entry name" value="TYPE II SECRETION SYSTEM PROTEIN F-RELATED"/>
    <property type="match status" value="1"/>
</dbReference>
<dbReference type="NCBIfam" id="NF041012">
    <property type="entry name" value="T4P_ComGB"/>
    <property type="match status" value="1"/>
</dbReference>
<dbReference type="PANTHER" id="PTHR30012">
    <property type="entry name" value="GENERAL SECRETION PATHWAY PROTEIN"/>
    <property type="match status" value="1"/>
</dbReference>
<dbReference type="InterPro" id="IPR003004">
    <property type="entry name" value="GspF/PilC"/>
</dbReference>
<proteinExistence type="inferred from homology"/>
<dbReference type="Proteomes" id="UP000595691">
    <property type="component" value="Chromosome"/>
</dbReference>
<gene>
    <name evidence="9" type="ORF">I5776_08240</name>
</gene>
<feature type="transmembrane region" description="Helical" evidence="7">
    <location>
        <begin position="109"/>
        <end position="132"/>
    </location>
</feature>
<keyword evidence="5 7" id="KW-1133">Transmembrane helix</keyword>
<keyword evidence="10" id="KW-1185">Reference proteome</keyword>
<dbReference type="Gene3D" id="1.20.81.30">
    <property type="entry name" value="Type II secretion system (T2SS), domain F"/>
    <property type="match status" value="2"/>
</dbReference>
<dbReference type="InterPro" id="IPR042094">
    <property type="entry name" value="T2SS_GspF_sf"/>
</dbReference>
<evidence type="ECO:0000256" key="2">
    <source>
        <dbReference type="ARBA" id="ARBA00005745"/>
    </source>
</evidence>
<keyword evidence="3" id="KW-1003">Cell membrane</keyword>
<evidence type="ECO:0000313" key="10">
    <source>
        <dbReference type="Proteomes" id="UP000595691"/>
    </source>
</evidence>
<keyword evidence="6 7" id="KW-0472">Membrane</keyword>
<evidence type="ECO:0000256" key="1">
    <source>
        <dbReference type="ARBA" id="ARBA00004651"/>
    </source>
</evidence>
<evidence type="ECO:0000256" key="3">
    <source>
        <dbReference type="ARBA" id="ARBA00022475"/>
    </source>
</evidence>
<evidence type="ECO:0000313" key="9">
    <source>
        <dbReference type="EMBL" id="QQZ10870.1"/>
    </source>
</evidence>
<reference evidence="9 10" key="1">
    <citation type="submission" date="2020-11" db="EMBL/GenBank/DDBJ databases">
        <title>Taxonomic evaluation of the Bacillus sporothermodurans group of bacteria based on whole genome sequences.</title>
        <authorList>
            <person name="Fiedler G."/>
            <person name="Herbstmann A.-D."/>
            <person name="Doll E."/>
            <person name="Wenning M."/>
            <person name="Brinks E."/>
            <person name="Kabisch J."/>
            <person name="Breitenwieser F."/>
            <person name="Lappann M."/>
            <person name="Boehnlein C."/>
            <person name="Franz C."/>
        </authorList>
    </citation>
    <scope>NUCLEOTIDE SEQUENCE [LARGE SCALE GENOMIC DNA]</scope>
    <source>
        <strain evidence="9 10">JCM 19841</strain>
    </source>
</reference>
<comment type="subcellular location">
    <subcellularLocation>
        <location evidence="1">Cell membrane</location>
        <topology evidence="1">Multi-pass membrane protein</topology>
    </subcellularLocation>
</comment>
<evidence type="ECO:0000256" key="4">
    <source>
        <dbReference type="ARBA" id="ARBA00022692"/>
    </source>
</evidence>
<dbReference type="Pfam" id="PF00482">
    <property type="entry name" value="T2SSF"/>
    <property type="match status" value="2"/>
</dbReference>
<feature type="transmembrane region" description="Helical" evidence="7">
    <location>
        <begin position="152"/>
        <end position="180"/>
    </location>
</feature>
<keyword evidence="4 7" id="KW-0812">Transmembrane</keyword>
<dbReference type="EMBL" id="CP065425">
    <property type="protein sequence ID" value="QQZ10870.1"/>
    <property type="molecule type" value="Genomic_DNA"/>
</dbReference>
<feature type="transmembrane region" description="Helical" evidence="7">
    <location>
        <begin position="315"/>
        <end position="336"/>
    </location>
</feature>
<comment type="similarity">
    <text evidence="2">Belongs to the GSP F family.</text>
</comment>
<evidence type="ECO:0000256" key="5">
    <source>
        <dbReference type="ARBA" id="ARBA00022989"/>
    </source>
</evidence>
<dbReference type="PRINTS" id="PR00812">
    <property type="entry name" value="BCTERIALGSPF"/>
</dbReference>
<name>A0ABX7E6J4_9BACI</name>
<evidence type="ECO:0000256" key="7">
    <source>
        <dbReference type="SAM" id="Phobius"/>
    </source>
</evidence>
<evidence type="ECO:0000259" key="8">
    <source>
        <dbReference type="Pfam" id="PF00482"/>
    </source>
</evidence>
<feature type="domain" description="Type II secretion system protein GspF" evidence="8">
    <location>
        <begin position="14"/>
        <end position="133"/>
    </location>
</feature>
<feature type="domain" description="Type II secretion system protein GspF" evidence="8">
    <location>
        <begin position="213"/>
        <end position="334"/>
    </location>
</feature>
<dbReference type="InterPro" id="IPR018076">
    <property type="entry name" value="T2SS_GspF_dom"/>
</dbReference>
<dbReference type="InterPro" id="IPR047692">
    <property type="entry name" value="T4P_ComGB"/>
</dbReference>
<evidence type="ECO:0000256" key="6">
    <source>
        <dbReference type="ARBA" id="ARBA00023136"/>
    </source>
</evidence>